<reference evidence="3 4" key="1">
    <citation type="journal article" date="2024" name="J Genomics">
        <title>Draft genome sequencing and assembly of Favolaschia claudopus CIRM-BRFM 2984 isolated from oak limbs.</title>
        <authorList>
            <person name="Navarro D."/>
            <person name="Drula E."/>
            <person name="Chaduli D."/>
            <person name="Cazenave R."/>
            <person name="Ahrendt S."/>
            <person name="Wang J."/>
            <person name="Lipzen A."/>
            <person name="Daum C."/>
            <person name="Barry K."/>
            <person name="Grigoriev I.V."/>
            <person name="Favel A."/>
            <person name="Rosso M.N."/>
            <person name="Martin F."/>
        </authorList>
    </citation>
    <scope>NUCLEOTIDE SEQUENCE [LARGE SCALE GENOMIC DNA]</scope>
    <source>
        <strain evidence="3 4">CIRM-BRFM 2984</strain>
    </source>
</reference>
<gene>
    <name evidence="3" type="ORF">R3P38DRAFT_3277411</name>
</gene>
<dbReference type="Gene3D" id="1.20.1280.50">
    <property type="match status" value="1"/>
</dbReference>
<sequence length="371" mass="42034">MLDFLAADRAFLAEYDAEIQALEAQVAAIKSSISLLRAAQRTARQRLRSYKYPVLTLPNEMIAEIFLRFLPLYPDVQPLLGDLSPMRLTQICRQWRDIACNTPQLWTAIDLNPRNVDLPTSLEGTLALTALWVSRSGNCPLSIRMGSQHDPMSILALLIPHRHRWEHLTLTLESTRPLSLIQCSLPLLKSLTVHLGSSISDNKVVSLQYLPLLSTVTLDDYKIPHISLPWSQLTSLTLSWIYPEHCMSILRKTARLERCTLLLWMQDEPENEFVVDLVLPCLETLEVEVDEGVHVNLMQGLVAPALHYLRLPESFLGSNPIKSLESFISRSRCHIDKLQVTEASVSHNAYRNAFPSIPDVNVEKYSDSYSD</sequence>
<evidence type="ECO:0000256" key="1">
    <source>
        <dbReference type="SAM" id="Coils"/>
    </source>
</evidence>
<protein>
    <submittedName>
        <fullName evidence="3">F-box domain-containing protein</fullName>
    </submittedName>
</protein>
<dbReference type="Pfam" id="PF12937">
    <property type="entry name" value="F-box-like"/>
    <property type="match status" value="1"/>
</dbReference>
<evidence type="ECO:0000259" key="2">
    <source>
        <dbReference type="Pfam" id="PF12937"/>
    </source>
</evidence>
<evidence type="ECO:0000313" key="3">
    <source>
        <dbReference type="EMBL" id="KAK7014295.1"/>
    </source>
</evidence>
<dbReference type="InterPro" id="IPR036047">
    <property type="entry name" value="F-box-like_dom_sf"/>
</dbReference>
<accession>A0AAW0APG2</accession>
<organism evidence="3 4">
    <name type="scientific">Favolaschia claudopus</name>
    <dbReference type="NCBI Taxonomy" id="2862362"/>
    <lineage>
        <taxon>Eukaryota</taxon>
        <taxon>Fungi</taxon>
        <taxon>Dikarya</taxon>
        <taxon>Basidiomycota</taxon>
        <taxon>Agaricomycotina</taxon>
        <taxon>Agaricomycetes</taxon>
        <taxon>Agaricomycetidae</taxon>
        <taxon>Agaricales</taxon>
        <taxon>Marasmiineae</taxon>
        <taxon>Mycenaceae</taxon>
        <taxon>Favolaschia</taxon>
    </lineage>
</organism>
<dbReference type="EMBL" id="JAWWNJ010000057">
    <property type="protein sequence ID" value="KAK7014295.1"/>
    <property type="molecule type" value="Genomic_DNA"/>
</dbReference>
<feature type="coiled-coil region" evidence="1">
    <location>
        <begin position="12"/>
        <end position="39"/>
    </location>
</feature>
<dbReference type="AlphaFoldDB" id="A0AAW0APG2"/>
<comment type="caution">
    <text evidence="3">The sequence shown here is derived from an EMBL/GenBank/DDBJ whole genome shotgun (WGS) entry which is preliminary data.</text>
</comment>
<dbReference type="InterPro" id="IPR001810">
    <property type="entry name" value="F-box_dom"/>
</dbReference>
<feature type="domain" description="F-box" evidence="2">
    <location>
        <begin position="55"/>
        <end position="111"/>
    </location>
</feature>
<evidence type="ECO:0000313" key="4">
    <source>
        <dbReference type="Proteomes" id="UP001362999"/>
    </source>
</evidence>
<keyword evidence="4" id="KW-1185">Reference proteome</keyword>
<proteinExistence type="predicted"/>
<dbReference type="SUPFAM" id="SSF81383">
    <property type="entry name" value="F-box domain"/>
    <property type="match status" value="1"/>
</dbReference>
<name>A0AAW0APG2_9AGAR</name>
<dbReference type="Proteomes" id="UP001362999">
    <property type="component" value="Unassembled WGS sequence"/>
</dbReference>
<keyword evidence="1" id="KW-0175">Coiled coil</keyword>